<keyword evidence="5" id="KW-0479">Metal-binding</keyword>
<evidence type="ECO:0000259" key="17">
    <source>
        <dbReference type="Pfam" id="PF00078"/>
    </source>
</evidence>
<dbReference type="PANTHER" id="PTHR37984:SF5">
    <property type="entry name" value="PROTEIN NYNRIN-LIKE"/>
    <property type="match status" value="1"/>
</dbReference>
<evidence type="ECO:0000256" key="16">
    <source>
        <dbReference type="SAM" id="MobiDB-lite"/>
    </source>
</evidence>
<dbReference type="FunFam" id="3.30.70.270:FF:000003">
    <property type="entry name" value="Transposon Ty3-G Gag-Pol polyprotein"/>
    <property type="match status" value="1"/>
</dbReference>
<evidence type="ECO:0000256" key="2">
    <source>
        <dbReference type="ARBA" id="ARBA00022679"/>
    </source>
</evidence>
<feature type="domain" description="Reverse transcriptase" evidence="17">
    <location>
        <begin position="453"/>
        <end position="575"/>
    </location>
</feature>
<dbReference type="Gene3D" id="1.10.340.70">
    <property type="match status" value="1"/>
</dbReference>
<organism evidence="21">
    <name type="scientific">Fagus sylvatica</name>
    <name type="common">Beechnut</name>
    <dbReference type="NCBI Taxonomy" id="28930"/>
    <lineage>
        <taxon>Eukaryota</taxon>
        <taxon>Viridiplantae</taxon>
        <taxon>Streptophyta</taxon>
        <taxon>Embryophyta</taxon>
        <taxon>Tracheophyta</taxon>
        <taxon>Spermatophyta</taxon>
        <taxon>Magnoliopsida</taxon>
        <taxon>eudicotyledons</taxon>
        <taxon>Gunneridae</taxon>
        <taxon>Pentapetalae</taxon>
        <taxon>rosids</taxon>
        <taxon>fabids</taxon>
        <taxon>Fagales</taxon>
        <taxon>Fagaceae</taxon>
        <taxon>Fagus</taxon>
    </lineage>
</organism>
<evidence type="ECO:0000256" key="4">
    <source>
        <dbReference type="ARBA" id="ARBA00022722"/>
    </source>
</evidence>
<evidence type="ECO:0000256" key="11">
    <source>
        <dbReference type="ARBA" id="ARBA00022918"/>
    </source>
</evidence>
<dbReference type="Gene3D" id="3.30.70.270">
    <property type="match status" value="2"/>
</dbReference>
<feature type="domain" description="Tf2-1-like SH3-like" evidence="20">
    <location>
        <begin position="981"/>
        <end position="1007"/>
    </location>
</feature>
<evidence type="ECO:0000256" key="15">
    <source>
        <dbReference type="ARBA" id="ARBA00023268"/>
    </source>
</evidence>
<keyword evidence="8" id="KW-0378">Hydrolase</keyword>
<evidence type="ECO:0000256" key="10">
    <source>
        <dbReference type="ARBA" id="ARBA00022908"/>
    </source>
</evidence>
<dbReference type="SUPFAM" id="SSF56672">
    <property type="entry name" value="DNA/RNA polymerases"/>
    <property type="match status" value="1"/>
</dbReference>
<dbReference type="GO" id="GO:0046872">
    <property type="term" value="F:metal ion binding"/>
    <property type="evidence" value="ECO:0007669"/>
    <property type="project" value="UniProtKB-KW"/>
</dbReference>
<evidence type="ECO:0008006" key="22">
    <source>
        <dbReference type="Google" id="ProtNLM"/>
    </source>
</evidence>
<dbReference type="Pfam" id="PF24626">
    <property type="entry name" value="SH3_Tf2-1"/>
    <property type="match status" value="1"/>
</dbReference>
<keyword evidence="6" id="KW-0064">Aspartyl protease</keyword>
<feature type="compositionally biased region" description="Polar residues" evidence="16">
    <location>
        <begin position="207"/>
        <end position="221"/>
    </location>
</feature>
<feature type="domain" description="Reverse transcriptase/retrotransposon-derived protein RNase H-like" evidence="18">
    <location>
        <begin position="637"/>
        <end position="724"/>
    </location>
</feature>
<dbReference type="SUPFAM" id="SSF54160">
    <property type="entry name" value="Chromo domain-like"/>
    <property type="match status" value="1"/>
</dbReference>
<gene>
    <name evidence="21" type="ORF">FSB_LOCUS15231</name>
</gene>
<evidence type="ECO:0000256" key="1">
    <source>
        <dbReference type="ARBA" id="ARBA00022670"/>
    </source>
</evidence>
<accession>A0A2N9FKD6</accession>
<dbReference type="EMBL" id="OIVN01000914">
    <property type="protein sequence ID" value="SPC87349.1"/>
    <property type="molecule type" value="Genomic_DNA"/>
</dbReference>
<keyword evidence="4" id="KW-0540">Nuclease</keyword>
<dbReference type="InterPro" id="IPR041588">
    <property type="entry name" value="Integrase_H2C2"/>
</dbReference>
<dbReference type="GO" id="GO:0004190">
    <property type="term" value="F:aspartic-type endopeptidase activity"/>
    <property type="evidence" value="ECO:0007669"/>
    <property type="project" value="UniProtKB-KW"/>
</dbReference>
<keyword evidence="3" id="KW-0548">Nucleotidyltransferase</keyword>
<dbReference type="FunFam" id="3.10.10.10:FF:000007">
    <property type="entry name" value="Retrovirus-related Pol polyprotein from transposon 17.6-like Protein"/>
    <property type="match status" value="1"/>
</dbReference>
<dbReference type="CDD" id="cd00303">
    <property type="entry name" value="retropepsin_like"/>
    <property type="match status" value="1"/>
</dbReference>
<proteinExistence type="predicted"/>
<evidence type="ECO:0000256" key="9">
    <source>
        <dbReference type="ARBA" id="ARBA00022842"/>
    </source>
</evidence>
<dbReference type="InterPro" id="IPR041577">
    <property type="entry name" value="RT_RNaseH_2"/>
</dbReference>
<evidence type="ECO:0000256" key="5">
    <source>
        <dbReference type="ARBA" id="ARBA00022723"/>
    </source>
</evidence>
<feature type="region of interest" description="Disordered" evidence="16">
    <location>
        <begin position="207"/>
        <end position="243"/>
    </location>
</feature>
<dbReference type="Gene3D" id="2.40.70.10">
    <property type="entry name" value="Acid Proteases"/>
    <property type="match status" value="1"/>
</dbReference>
<dbReference type="GO" id="GO:0003677">
    <property type="term" value="F:DNA binding"/>
    <property type="evidence" value="ECO:0007669"/>
    <property type="project" value="UniProtKB-KW"/>
</dbReference>
<evidence type="ECO:0000259" key="18">
    <source>
        <dbReference type="Pfam" id="PF17919"/>
    </source>
</evidence>
<dbReference type="Pfam" id="PF13650">
    <property type="entry name" value="Asp_protease_2"/>
    <property type="match status" value="1"/>
</dbReference>
<dbReference type="PANTHER" id="PTHR37984">
    <property type="entry name" value="PROTEIN CBG26694"/>
    <property type="match status" value="1"/>
</dbReference>
<keyword evidence="14" id="KW-0233">DNA recombination</keyword>
<dbReference type="FunFam" id="3.30.70.270:FF:000020">
    <property type="entry name" value="Transposon Tf2-6 polyprotein-like Protein"/>
    <property type="match status" value="1"/>
</dbReference>
<keyword evidence="15" id="KW-0511">Multifunctional enzyme</keyword>
<name>A0A2N9FKD6_FAGSY</name>
<feature type="domain" description="Integrase zinc-binding" evidence="19">
    <location>
        <begin position="789"/>
        <end position="833"/>
    </location>
</feature>
<evidence type="ECO:0000256" key="3">
    <source>
        <dbReference type="ARBA" id="ARBA00022695"/>
    </source>
</evidence>
<dbReference type="Gene3D" id="3.30.420.10">
    <property type="entry name" value="Ribonuclease H-like superfamily/Ribonuclease H"/>
    <property type="match status" value="1"/>
</dbReference>
<evidence type="ECO:0000256" key="7">
    <source>
        <dbReference type="ARBA" id="ARBA00022759"/>
    </source>
</evidence>
<keyword evidence="2" id="KW-0808">Transferase</keyword>
<dbReference type="Pfam" id="PF17921">
    <property type="entry name" value="Integrase_H2C2"/>
    <property type="match status" value="1"/>
</dbReference>
<protein>
    <recommendedName>
        <fullName evidence="22">Reverse transcriptase domain-containing protein</fullName>
    </recommendedName>
</protein>
<dbReference type="GO" id="GO:0003964">
    <property type="term" value="F:RNA-directed DNA polymerase activity"/>
    <property type="evidence" value="ECO:0007669"/>
    <property type="project" value="UniProtKB-KW"/>
</dbReference>
<dbReference type="InterPro" id="IPR043128">
    <property type="entry name" value="Rev_trsase/Diguanyl_cyclase"/>
</dbReference>
<dbReference type="InterPro" id="IPR036397">
    <property type="entry name" value="RNaseH_sf"/>
</dbReference>
<evidence type="ECO:0000259" key="20">
    <source>
        <dbReference type="Pfam" id="PF24626"/>
    </source>
</evidence>
<feature type="region of interest" description="Disordered" evidence="16">
    <location>
        <begin position="37"/>
        <end position="66"/>
    </location>
</feature>
<evidence type="ECO:0000259" key="19">
    <source>
        <dbReference type="Pfam" id="PF17921"/>
    </source>
</evidence>
<keyword evidence="1" id="KW-0645">Protease</keyword>
<dbReference type="InterPro" id="IPR021109">
    <property type="entry name" value="Peptidase_aspartic_dom_sf"/>
</dbReference>
<dbReference type="Pfam" id="PF17919">
    <property type="entry name" value="RT_RNaseH_2"/>
    <property type="match status" value="1"/>
</dbReference>
<reference evidence="21" key="1">
    <citation type="submission" date="2018-02" db="EMBL/GenBank/DDBJ databases">
        <authorList>
            <person name="Cohen D.B."/>
            <person name="Kent A.D."/>
        </authorList>
    </citation>
    <scope>NUCLEOTIDE SEQUENCE</scope>
</reference>
<dbReference type="InterPro" id="IPR050951">
    <property type="entry name" value="Retrovirus_Pol_polyprotein"/>
</dbReference>
<evidence type="ECO:0000256" key="8">
    <source>
        <dbReference type="ARBA" id="ARBA00022801"/>
    </source>
</evidence>
<sequence length="1060" mass="120065">MDQRMEQLEKTMGSLMSSQQQLMEKMAEIYAKVVTMSSNHEEGEGSQSRNNKHPEGSGHTSQNHSYTPRLVKLEFPRFNGVEDPTSWICRAEQFFRFHETPAADQVELASFHLEGEAGLLARYGPTQFYDYFGELTKLQQLGSVKEYHTKFEQLLAKAGYLPPMRQVSCFVSGLKESIKADVLAGRPADLAFAIGLARLFEARNSSLRQNTPSTQPTNKNFSAMAREETKPKSPFPLRRMTPTELQERHAKGLCYNYEEDSDIELENVEEAETPGISLHAINGGNAPDTMRVAGVVQAIPTTILLDSGSSHNFMCETLARKLQLYPVKGPKIRVRVASGEKLISKGKCVGVAIKMGKFIARVDFFIFAIGRWAGRQVILKGLTDQVIEGEDMEKEVGKHPIGALVQIVALDSNIQAAKEEEVAIELQQLLESFQGIFREPTGLPPNRAQDHCIPLQPGSQPDLRSGYHQVRVQANDIPKTAFRTHHGHFEFLVMPFGLTNAPSTFQALMNEVFKEQLHRYVLVFFDDILVYSTTWEDHLKHLKFILAILKKNNLFVKRGKCKFGQTAIQYLGHIISQDGVCVDPEKVSAMVQWPQPHSPRAMRGFLGLTGYYRKFIQDYGKISAPFTQILRKNSYQWSDKAVTVFEKLKNAMTRAPVLALPDFARQFVVECDASGSGIGAVLRQDQPIALYSQALHGKNLMMSTYEKEMLALVMAVCKWKHYLLVKIRLADALSRRDEGTKEEQLLALSSPIPHWVDAIREEQQSRSQLKQLVQRVQEDEAVGPWEVRDGLLISHEGFHKTFQRVWANFYWLKMREDIKAFIKECEICQKHKVEQRSPAGLLQPLSIPNRVWEDISMDFIDGLPLSQGKSTIMVVVDRLSKYSHFMPVSHPYTANIVTIQVGIPPLKGLHLRLFMVREPPSLLAYVPGTAKVAAVEDELLQRDAVLKGLKENIKLAQVRMKKTYDSKHREKNFEIGDWVYRIGQVAYKLELPAGSRIHSVFHVSLLKYLIIVKEHNREEVLVQWQGLPASDATWEDLVAMKLQFPEYGLEDKGLCKRGGI</sequence>
<dbReference type="CDD" id="cd01647">
    <property type="entry name" value="RT_LTR"/>
    <property type="match status" value="1"/>
</dbReference>
<keyword evidence="7" id="KW-0255">Endonuclease</keyword>
<dbReference type="GO" id="GO:0004519">
    <property type="term" value="F:endonuclease activity"/>
    <property type="evidence" value="ECO:0007669"/>
    <property type="project" value="UniProtKB-KW"/>
</dbReference>
<dbReference type="GO" id="GO:0015074">
    <property type="term" value="P:DNA integration"/>
    <property type="evidence" value="ECO:0007669"/>
    <property type="project" value="UniProtKB-KW"/>
</dbReference>
<dbReference type="InterPro" id="IPR043502">
    <property type="entry name" value="DNA/RNA_pol_sf"/>
</dbReference>
<keyword evidence="12" id="KW-0239">DNA-directed DNA polymerase</keyword>
<evidence type="ECO:0000313" key="21">
    <source>
        <dbReference type="EMBL" id="SPC87349.1"/>
    </source>
</evidence>
<dbReference type="InterPro" id="IPR000477">
    <property type="entry name" value="RT_dom"/>
</dbReference>
<evidence type="ECO:0000256" key="13">
    <source>
        <dbReference type="ARBA" id="ARBA00023125"/>
    </source>
</evidence>
<keyword evidence="9" id="KW-0460">Magnesium</keyword>
<dbReference type="InterPro" id="IPR012337">
    <property type="entry name" value="RNaseH-like_sf"/>
</dbReference>
<evidence type="ECO:0000256" key="12">
    <source>
        <dbReference type="ARBA" id="ARBA00022932"/>
    </source>
</evidence>
<keyword evidence="10" id="KW-0229">DNA integration</keyword>
<dbReference type="SUPFAM" id="SSF53098">
    <property type="entry name" value="Ribonuclease H-like"/>
    <property type="match status" value="1"/>
</dbReference>
<keyword evidence="13" id="KW-0238">DNA-binding</keyword>
<dbReference type="GO" id="GO:0006310">
    <property type="term" value="P:DNA recombination"/>
    <property type="evidence" value="ECO:0007669"/>
    <property type="project" value="UniProtKB-KW"/>
</dbReference>
<dbReference type="AlphaFoldDB" id="A0A2N9FKD6"/>
<dbReference type="GO" id="GO:0003887">
    <property type="term" value="F:DNA-directed DNA polymerase activity"/>
    <property type="evidence" value="ECO:0007669"/>
    <property type="project" value="UniProtKB-KW"/>
</dbReference>
<keyword evidence="11" id="KW-0695">RNA-directed DNA polymerase</keyword>
<dbReference type="Pfam" id="PF00078">
    <property type="entry name" value="RVT_1"/>
    <property type="match status" value="1"/>
</dbReference>
<evidence type="ECO:0000256" key="6">
    <source>
        <dbReference type="ARBA" id="ARBA00022750"/>
    </source>
</evidence>
<dbReference type="InterPro" id="IPR016197">
    <property type="entry name" value="Chromo-like_dom_sf"/>
</dbReference>
<evidence type="ECO:0000256" key="14">
    <source>
        <dbReference type="ARBA" id="ARBA00023172"/>
    </source>
</evidence>
<dbReference type="Gene3D" id="3.10.10.10">
    <property type="entry name" value="HIV Type 1 Reverse Transcriptase, subunit A, domain 1"/>
    <property type="match status" value="1"/>
</dbReference>
<dbReference type="InterPro" id="IPR056924">
    <property type="entry name" value="SH3_Tf2-1"/>
</dbReference>
<dbReference type="GO" id="GO:0006508">
    <property type="term" value="P:proteolysis"/>
    <property type="evidence" value="ECO:0007669"/>
    <property type="project" value="UniProtKB-KW"/>
</dbReference>